<dbReference type="GO" id="GO:0008478">
    <property type="term" value="F:pyridoxal kinase activity"/>
    <property type="evidence" value="ECO:0007669"/>
    <property type="project" value="UniProtKB-EC"/>
</dbReference>
<dbReference type="InterPro" id="IPR029056">
    <property type="entry name" value="Ribokinase-like"/>
</dbReference>
<keyword evidence="8" id="KW-1185">Reference proteome</keyword>
<dbReference type="PANTHER" id="PTHR10534">
    <property type="entry name" value="PYRIDOXAL KINASE"/>
    <property type="match status" value="1"/>
</dbReference>
<dbReference type="NCBIfam" id="NF006034">
    <property type="entry name" value="PRK08176.1"/>
    <property type="match status" value="1"/>
</dbReference>
<keyword evidence="3" id="KW-0547">Nucleotide-binding</keyword>
<protein>
    <recommendedName>
        <fullName evidence="1">pyridoxal kinase</fullName>
        <ecNumber evidence="1">2.7.1.35</ecNumber>
    </recommendedName>
</protein>
<sequence>MFQVSDAAGGEIIDVISVQSQVVYGSVGNSIAVPALRRHGLQVVAVPTVLLSNTPHYASCYGGEIPQPWFEGYLTALAERNLDSAARAVVLGYLKSTDKAVTLARWLRLMREKNPQMPVIIDPVLGDDDSGFYVDPQLATHYREQLAPLATGLTPNRFELGCLCGVQLESDTEIIDAARSLLGARTEWVVVTSATRDEARRSMQVFCVTAKETFITEHPHYDNPPKGTGDLFTAELTAGLLDGVPLNKAVEQASLFAQQSVLATRTLGMRELQLARAEAL</sequence>
<dbReference type="AlphaFoldDB" id="A0AAJ5UB82"/>
<dbReference type="SUPFAM" id="SSF53613">
    <property type="entry name" value="Ribokinase-like"/>
    <property type="match status" value="1"/>
</dbReference>
<dbReference type="PANTHER" id="PTHR10534:SF15">
    <property type="entry name" value="PYRIDOXINE_PYRIDOXAL_PYRIDOXAMINE KINASE"/>
    <property type="match status" value="1"/>
</dbReference>
<feature type="domain" description="Pyridoxamine kinase/Phosphomethylpyrimidine kinase" evidence="6">
    <location>
        <begin position="83"/>
        <end position="269"/>
    </location>
</feature>
<evidence type="ECO:0000313" key="8">
    <source>
        <dbReference type="Proteomes" id="UP001211544"/>
    </source>
</evidence>
<proteinExistence type="predicted"/>
<evidence type="ECO:0000259" key="6">
    <source>
        <dbReference type="Pfam" id="PF08543"/>
    </source>
</evidence>
<evidence type="ECO:0000313" key="7">
    <source>
        <dbReference type="EMBL" id="WBG92302.1"/>
    </source>
</evidence>
<keyword evidence="4 7" id="KW-0418">Kinase</keyword>
<dbReference type="EMBL" id="CP104758">
    <property type="protein sequence ID" value="WBG92302.1"/>
    <property type="molecule type" value="Genomic_DNA"/>
</dbReference>
<gene>
    <name evidence="7" type="primary">pdxK</name>
    <name evidence="7" type="synonym">thiJ</name>
    <name evidence="7" type="ORF">N5580_07185</name>
</gene>
<dbReference type="CDD" id="cd01173">
    <property type="entry name" value="pyridoxal_pyridoxamine_kinase"/>
    <property type="match status" value="1"/>
</dbReference>
<keyword evidence="2 7" id="KW-0808">Transferase</keyword>
<dbReference type="GO" id="GO:0005524">
    <property type="term" value="F:ATP binding"/>
    <property type="evidence" value="ECO:0007669"/>
    <property type="project" value="UniProtKB-KW"/>
</dbReference>
<name>A0AAJ5UB82_9GAMM</name>
<evidence type="ECO:0000256" key="3">
    <source>
        <dbReference type="ARBA" id="ARBA00022741"/>
    </source>
</evidence>
<dbReference type="InterPro" id="IPR013749">
    <property type="entry name" value="PM/HMP-P_kinase-1"/>
</dbReference>
<dbReference type="GO" id="GO:0009443">
    <property type="term" value="P:pyridoxal 5'-phosphate salvage"/>
    <property type="evidence" value="ECO:0007669"/>
    <property type="project" value="InterPro"/>
</dbReference>
<dbReference type="Gene3D" id="3.40.1190.20">
    <property type="match status" value="1"/>
</dbReference>
<evidence type="ECO:0000256" key="1">
    <source>
        <dbReference type="ARBA" id="ARBA00012104"/>
    </source>
</evidence>
<dbReference type="EC" id="2.7.1.35" evidence="1"/>
<dbReference type="GO" id="GO:0008902">
    <property type="term" value="F:hydroxymethylpyrimidine kinase activity"/>
    <property type="evidence" value="ECO:0007669"/>
    <property type="project" value="TreeGrafter"/>
</dbReference>
<dbReference type="GO" id="GO:0005829">
    <property type="term" value="C:cytosol"/>
    <property type="evidence" value="ECO:0007669"/>
    <property type="project" value="TreeGrafter"/>
</dbReference>
<evidence type="ECO:0000256" key="4">
    <source>
        <dbReference type="ARBA" id="ARBA00022777"/>
    </source>
</evidence>
<reference evidence="7 8" key="1">
    <citation type="journal article" date="2022" name="J Glob Antimicrob Resist">
        <title>First complete genome of a multidrug resistant strain of the novel human pathogen Kalamiella piersonii (GABEKP28) identified in human saliva.</title>
        <authorList>
            <person name="McDonagh F."/>
            <person name="Singh N.K."/>
            <person name="Venkateswaran K."/>
            <person name="Lonappan A.M."/>
            <person name="Hallahan B."/>
            <person name="Tuohy A."/>
            <person name="Burke L."/>
            <person name="Kovarova A."/>
            <person name="Miliotis G."/>
        </authorList>
    </citation>
    <scope>NUCLEOTIDE SEQUENCE [LARGE SCALE GENOMIC DNA]</scope>
    <source>
        <strain evidence="7 8">GABEKP28</strain>
    </source>
</reference>
<dbReference type="NCBIfam" id="TIGR00687">
    <property type="entry name" value="pyridox_kin"/>
    <property type="match status" value="1"/>
</dbReference>
<organism evidence="7 8">
    <name type="scientific">Pantoea piersonii</name>
    <dbReference type="NCBI Taxonomy" id="2364647"/>
    <lineage>
        <taxon>Bacteria</taxon>
        <taxon>Pseudomonadati</taxon>
        <taxon>Pseudomonadota</taxon>
        <taxon>Gammaproteobacteria</taxon>
        <taxon>Enterobacterales</taxon>
        <taxon>Erwiniaceae</taxon>
        <taxon>Pantoea</taxon>
    </lineage>
</organism>
<evidence type="ECO:0000256" key="5">
    <source>
        <dbReference type="ARBA" id="ARBA00022840"/>
    </source>
</evidence>
<dbReference type="Pfam" id="PF08543">
    <property type="entry name" value="Phos_pyr_kin"/>
    <property type="match status" value="1"/>
</dbReference>
<dbReference type="InterPro" id="IPR004625">
    <property type="entry name" value="PyrdxlKinase"/>
</dbReference>
<accession>A0AAJ5UB82</accession>
<evidence type="ECO:0000256" key="2">
    <source>
        <dbReference type="ARBA" id="ARBA00022679"/>
    </source>
</evidence>
<dbReference type="Proteomes" id="UP001211544">
    <property type="component" value="Chromosome"/>
</dbReference>
<keyword evidence="5" id="KW-0067">ATP-binding</keyword>
<dbReference type="KEGG" id="kpie:N5580_07185"/>
<dbReference type="RefSeq" id="WP_126690515.1">
    <property type="nucleotide sequence ID" value="NZ_CP104758.1"/>
</dbReference>